<organism evidence="1 2">
    <name type="scientific">Medicago truncatula</name>
    <name type="common">Barrel medic</name>
    <name type="synonym">Medicago tribuloides</name>
    <dbReference type="NCBI Taxonomy" id="3880"/>
    <lineage>
        <taxon>Eukaryota</taxon>
        <taxon>Viridiplantae</taxon>
        <taxon>Streptophyta</taxon>
        <taxon>Embryophyta</taxon>
        <taxon>Tracheophyta</taxon>
        <taxon>Spermatophyta</taxon>
        <taxon>Magnoliopsida</taxon>
        <taxon>eudicotyledons</taxon>
        <taxon>Gunneridae</taxon>
        <taxon>Pentapetalae</taxon>
        <taxon>rosids</taxon>
        <taxon>fabids</taxon>
        <taxon>Fabales</taxon>
        <taxon>Fabaceae</taxon>
        <taxon>Papilionoideae</taxon>
        <taxon>50 kb inversion clade</taxon>
        <taxon>NPAAA clade</taxon>
        <taxon>Hologalegina</taxon>
        <taxon>IRL clade</taxon>
        <taxon>Trifolieae</taxon>
        <taxon>Medicago</taxon>
    </lineage>
</organism>
<evidence type="ECO:0000313" key="2">
    <source>
        <dbReference type="Proteomes" id="UP000265566"/>
    </source>
</evidence>
<name>A0A396HS00_MEDTR</name>
<dbReference type="EMBL" id="PSQE01000005">
    <property type="protein sequence ID" value="RHN56129.1"/>
    <property type="molecule type" value="Genomic_DNA"/>
</dbReference>
<reference evidence="2" key="1">
    <citation type="journal article" date="2018" name="Nat. Plants">
        <title>Whole-genome landscape of Medicago truncatula symbiotic genes.</title>
        <authorList>
            <person name="Pecrix Y."/>
            <person name="Staton S.E."/>
            <person name="Sallet E."/>
            <person name="Lelandais-Briere C."/>
            <person name="Moreau S."/>
            <person name="Carrere S."/>
            <person name="Blein T."/>
            <person name="Jardinaud M.F."/>
            <person name="Latrasse D."/>
            <person name="Zouine M."/>
            <person name="Zahm M."/>
            <person name="Kreplak J."/>
            <person name="Mayjonade B."/>
            <person name="Satge C."/>
            <person name="Perez M."/>
            <person name="Cauet S."/>
            <person name="Marande W."/>
            <person name="Chantry-Darmon C."/>
            <person name="Lopez-Roques C."/>
            <person name="Bouchez O."/>
            <person name="Berard A."/>
            <person name="Debelle F."/>
            <person name="Munos S."/>
            <person name="Bendahmane A."/>
            <person name="Berges H."/>
            <person name="Niebel A."/>
            <person name="Buitink J."/>
            <person name="Frugier F."/>
            <person name="Benhamed M."/>
            <person name="Crespi M."/>
            <person name="Gouzy J."/>
            <person name="Gamas P."/>
        </authorList>
    </citation>
    <scope>NUCLEOTIDE SEQUENCE [LARGE SCALE GENOMIC DNA]</scope>
    <source>
        <strain evidence="2">cv. Jemalong A17</strain>
    </source>
</reference>
<dbReference type="GO" id="GO:0003964">
    <property type="term" value="F:RNA-directed DNA polymerase activity"/>
    <property type="evidence" value="ECO:0007669"/>
    <property type="project" value="UniProtKB-KW"/>
</dbReference>
<keyword evidence="1" id="KW-0695">RNA-directed DNA polymerase</keyword>
<accession>A0A396HS00</accession>
<evidence type="ECO:0000313" key="1">
    <source>
        <dbReference type="EMBL" id="RHN56129.1"/>
    </source>
</evidence>
<dbReference type="Gramene" id="rna31476">
    <property type="protein sequence ID" value="RHN56129.1"/>
    <property type="gene ID" value="gene31476"/>
</dbReference>
<gene>
    <name evidence="1" type="ORF">MtrunA17_Chr5g0426061</name>
</gene>
<protein>
    <submittedName>
        <fullName evidence="1">Putative reverse transcriptase, RNA-dependent DNA polymerase</fullName>
    </submittedName>
</protein>
<sequence length="49" mass="5739">MRCLFQKHKARLVARGFLQKTGMDYFEVYAPVASISSRCEVCILEWSIR</sequence>
<proteinExistence type="predicted"/>
<dbReference type="AlphaFoldDB" id="A0A396HS00"/>
<keyword evidence="1" id="KW-0808">Transferase</keyword>
<keyword evidence="1" id="KW-0548">Nucleotidyltransferase</keyword>
<dbReference type="Proteomes" id="UP000265566">
    <property type="component" value="Chromosome 5"/>
</dbReference>
<comment type="caution">
    <text evidence="1">The sequence shown here is derived from an EMBL/GenBank/DDBJ whole genome shotgun (WGS) entry which is preliminary data.</text>
</comment>